<dbReference type="AlphaFoldDB" id="A0A1Q9D9G3"/>
<gene>
    <name evidence="2" type="ORF">AK812_SmicGene26453</name>
</gene>
<keyword evidence="3" id="KW-1185">Reference proteome</keyword>
<sequence>MDKTLAAAVLPPGPDVACHTQRTVLESLCEDGLSEAASRIGELREFPPAMNPRDANFESPDGNPNLLPPVGATPAASSSAAPPSSGMADTLSKTIASIEDSMNLPSWLRQIRH</sequence>
<dbReference type="Proteomes" id="UP000186817">
    <property type="component" value="Unassembled WGS sequence"/>
</dbReference>
<protein>
    <submittedName>
        <fullName evidence="2">Uncharacterized protein</fullName>
    </submittedName>
</protein>
<evidence type="ECO:0000256" key="1">
    <source>
        <dbReference type="SAM" id="MobiDB-lite"/>
    </source>
</evidence>
<dbReference type="OrthoDB" id="10595535at2759"/>
<evidence type="ECO:0000313" key="3">
    <source>
        <dbReference type="Proteomes" id="UP000186817"/>
    </source>
</evidence>
<name>A0A1Q9D9G3_SYMMI</name>
<proteinExistence type="predicted"/>
<feature type="region of interest" description="Disordered" evidence="1">
    <location>
        <begin position="46"/>
        <end position="92"/>
    </location>
</feature>
<reference evidence="2 3" key="1">
    <citation type="submission" date="2016-02" db="EMBL/GenBank/DDBJ databases">
        <title>Genome analysis of coral dinoflagellate symbionts highlights evolutionary adaptations to a symbiotic lifestyle.</title>
        <authorList>
            <person name="Aranda M."/>
            <person name="Li Y."/>
            <person name="Liew Y.J."/>
            <person name="Baumgarten S."/>
            <person name="Simakov O."/>
            <person name="Wilson M."/>
            <person name="Piel J."/>
            <person name="Ashoor H."/>
            <person name="Bougouffa S."/>
            <person name="Bajic V.B."/>
            <person name="Ryu T."/>
            <person name="Ravasi T."/>
            <person name="Bayer T."/>
            <person name="Micklem G."/>
            <person name="Kim H."/>
            <person name="Bhak J."/>
            <person name="Lajeunesse T.C."/>
            <person name="Voolstra C.R."/>
        </authorList>
    </citation>
    <scope>NUCLEOTIDE SEQUENCE [LARGE SCALE GENOMIC DNA]</scope>
    <source>
        <strain evidence="2 3">CCMP2467</strain>
    </source>
</reference>
<evidence type="ECO:0000313" key="2">
    <source>
        <dbReference type="EMBL" id="OLP91826.1"/>
    </source>
</evidence>
<dbReference type="EMBL" id="LSRX01000648">
    <property type="protein sequence ID" value="OLP91826.1"/>
    <property type="molecule type" value="Genomic_DNA"/>
</dbReference>
<comment type="caution">
    <text evidence="2">The sequence shown here is derived from an EMBL/GenBank/DDBJ whole genome shotgun (WGS) entry which is preliminary data.</text>
</comment>
<feature type="compositionally biased region" description="Low complexity" evidence="1">
    <location>
        <begin position="68"/>
        <end position="85"/>
    </location>
</feature>
<accession>A0A1Q9D9G3</accession>
<organism evidence="2 3">
    <name type="scientific">Symbiodinium microadriaticum</name>
    <name type="common">Dinoflagellate</name>
    <name type="synonym">Zooxanthella microadriatica</name>
    <dbReference type="NCBI Taxonomy" id="2951"/>
    <lineage>
        <taxon>Eukaryota</taxon>
        <taxon>Sar</taxon>
        <taxon>Alveolata</taxon>
        <taxon>Dinophyceae</taxon>
        <taxon>Suessiales</taxon>
        <taxon>Symbiodiniaceae</taxon>
        <taxon>Symbiodinium</taxon>
    </lineage>
</organism>